<keyword evidence="7 8" id="KW-0472">Membrane</keyword>
<comment type="catalytic activity">
    <reaction evidence="8">
        <text>an all-trans-polyprenyl diphosphate + 1,4-dihydroxy-2-naphthoate + H(+) = a 2-demethylmenaquinol + CO2 + diphosphate</text>
        <dbReference type="Rhea" id="RHEA:26478"/>
        <dbReference type="Rhea" id="RHEA-COMP:9563"/>
        <dbReference type="Rhea" id="RHEA-COMP:9564"/>
        <dbReference type="ChEBI" id="CHEBI:11173"/>
        <dbReference type="ChEBI" id="CHEBI:15378"/>
        <dbReference type="ChEBI" id="CHEBI:16526"/>
        <dbReference type="ChEBI" id="CHEBI:33019"/>
        <dbReference type="ChEBI" id="CHEBI:55437"/>
        <dbReference type="ChEBI" id="CHEBI:58914"/>
        <dbReference type="EC" id="2.5.1.74"/>
    </reaction>
</comment>
<reference evidence="11" key="1">
    <citation type="journal article" date="2019" name="Int. J. Syst. Evol. Microbiol.">
        <title>The Global Catalogue of Microorganisms (GCM) 10K type strain sequencing project: providing services to taxonomists for standard genome sequencing and annotation.</title>
        <authorList>
            <consortium name="The Broad Institute Genomics Platform"/>
            <consortium name="The Broad Institute Genome Sequencing Center for Infectious Disease"/>
            <person name="Wu L."/>
            <person name="Ma J."/>
        </authorList>
    </citation>
    <scope>NUCLEOTIDE SEQUENCE [LARGE SCALE GENOMIC DNA]</scope>
    <source>
        <strain evidence="11">JCM 32226</strain>
    </source>
</reference>
<keyword evidence="6 8" id="KW-1133">Transmembrane helix</keyword>
<dbReference type="EMBL" id="BAABFC010000004">
    <property type="protein sequence ID" value="GAA4495176.1"/>
    <property type="molecule type" value="Genomic_DNA"/>
</dbReference>
<protein>
    <recommendedName>
        <fullName evidence="8 9">1,4-dihydroxy-2-naphthoate octaprenyltransferase</fullName>
        <shortName evidence="8">DHNA-octaprenyltransferase</shortName>
        <ecNumber evidence="8 9">2.5.1.74</ecNumber>
    </recommendedName>
</protein>
<dbReference type="PIRSF" id="PIRSF005355">
    <property type="entry name" value="UBIAD1"/>
    <property type="match status" value="1"/>
</dbReference>
<keyword evidence="3 8" id="KW-1003">Cell membrane</keyword>
<evidence type="ECO:0000256" key="7">
    <source>
        <dbReference type="ARBA" id="ARBA00023136"/>
    </source>
</evidence>
<accession>A0ABP8Q268</accession>
<dbReference type="PANTHER" id="PTHR13929">
    <property type="entry name" value="1,4-DIHYDROXY-2-NAPHTHOATE OCTAPRENYLTRANSFERASE"/>
    <property type="match status" value="1"/>
</dbReference>
<keyword evidence="2 8" id="KW-0474">Menaquinone biosynthesis</keyword>
<feature type="transmembrane region" description="Helical" evidence="8">
    <location>
        <begin position="226"/>
        <end position="244"/>
    </location>
</feature>
<evidence type="ECO:0000256" key="1">
    <source>
        <dbReference type="ARBA" id="ARBA00004141"/>
    </source>
</evidence>
<evidence type="ECO:0000256" key="4">
    <source>
        <dbReference type="ARBA" id="ARBA00022679"/>
    </source>
</evidence>
<dbReference type="Pfam" id="PF01040">
    <property type="entry name" value="UbiA"/>
    <property type="match status" value="1"/>
</dbReference>
<dbReference type="NCBIfam" id="NF004750">
    <property type="entry name" value="PRK06080.1-2"/>
    <property type="match status" value="1"/>
</dbReference>
<evidence type="ECO:0000313" key="11">
    <source>
        <dbReference type="Proteomes" id="UP001501321"/>
    </source>
</evidence>
<dbReference type="InterPro" id="IPR000537">
    <property type="entry name" value="UbiA_prenyltransferase"/>
</dbReference>
<sequence>MTSSSIGAWVLAARLRTLPLACASVLLGGGLAAQAGAFDWPLFGLTLLTAILLQILSNLANDYGDAVSGADNADRVGPTRAVVSGLISRSQMRLGMLATGGLAVVSGLALLWRAFADDWPAFLAFIGFGALALVAAVTYTVGRRPYGYRGLGDLSVFLFFGLLGVVGSFYLFTHQLSWPLLLPATGCGLLATAVLNINNIRDLATDEASGKRTLAVRLGEARARRYHWLLILGAGGCVAAFIGLFEPSPWPALCLLAYGPLLRVTWVVQHSRDPGVLNGQLKATALGSFFFNLLLALGFALA</sequence>
<evidence type="ECO:0000313" key="10">
    <source>
        <dbReference type="EMBL" id="GAA4495176.1"/>
    </source>
</evidence>
<dbReference type="PANTHER" id="PTHR13929:SF0">
    <property type="entry name" value="UBIA PRENYLTRANSFERASE DOMAIN-CONTAINING PROTEIN 1"/>
    <property type="match status" value="1"/>
</dbReference>
<dbReference type="NCBIfam" id="TIGR00751">
    <property type="entry name" value="menA"/>
    <property type="match status" value="1"/>
</dbReference>
<feature type="transmembrane region" description="Helical" evidence="8">
    <location>
        <begin position="281"/>
        <end position="301"/>
    </location>
</feature>
<keyword evidence="5 8" id="KW-0812">Transmembrane</keyword>
<comment type="similarity">
    <text evidence="8">Belongs to the MenA family. Type 1 subfamily.</text>
</comment>
<dbReference type="CDD" id="cd13962">
    <property type="entry name" value="PT_UbiA_UBIAD1"/>
    <property type="match status" value="1"/>
</dbReference>
<evidence type="ECO:0000256" key="6">
    <source>
        <dbReference type="ARBA" id="ARBA00022989"/>
    </source>
</evidence>
<evidence type="ECO:0000256" key="3">
    <source>
        <dbReference type="ARBA" id="ARBA00022475"/>
    </source>
</evidence>
<feature type="transmembrane region" description="Helical" evidence="8">
    <location>
        <begin position="42"/>
        <end position="60"/>
    </location>
</feature>
<evidence type="ECO:0000256" key="2">
    <source>
        <dbReference type="ARBA" id="ARBA00022428"/>
    </source>
</evidence>
<dbReference type="RefSeq" id="WP_345010300.1">
    <property type="nucleotide sequence ID" value="NZ_BAABFC010000004.1"/>
</dbReference>
<gene>
    <name evidence="8" type="primary">menA</name>
    <name evidence="10" type="ORF">GCM10023095_08040</name>
</gene>
<dbReference type="InterPro" id="IPR044878">
    <property type="entry name" value="UbiA_sf"/>
</dbReference>
<dbReference type="InterPro" id="IPR004657">
    <property type="entry name" value="MenA"/>
</dbReference>
<dbReference type="HAMAP" id="MF_01937">
    <property type="entry name" value="MenA_1"/>
    <property type="match status" value="1"/>
</dbReference>
<dbReference type="EC" id="2.5.1.74" evidence="8 9"/>
<dbReference type="Proteomes" id="UP001501321">
    <property type="component" value="Unassembled WGS sequence"/>
</dbReference>
<feature type="transmembrane region" description="Helical" evidence="8">
    <location>
        <begin position="121"/>
        <end position="142"/>
    </location>
</feature>
<evidence type="ECO:0000256" key="9">
    <source>
        <dbReference type="NCBIfam" id="TIGR00751"/>
    </source>
</evidence>
<dbReference type="InterPro" id="IPR026046">
    <property type="entry name" value="UBIAD1"/>
</dbReference>
<keyword evidence="11" id="KW-1185">Reference proteome</keyword>
<name>A0ABP8Q268_9GAMM</name>
<comment type="pathway">
    <text evidence="8">Quinol/quinone metabolism; menaquinone biosynthesis; menaquinol from 1,4-dihydroxy-2-naphthoate: step 1/2.</text>
</comment>
<comment type="subcellular location">
    <subcellularLocation>
        <location evidence="8">Cell membrane</location>
        <topology evidence="8">Multi-pass membrane protein</topology>
    </subcellularLocation>
    <subcellularLocation>
        <location evidence="1">Membrane</location>
        <topology evidence="1">Multi-pass membrane protein</topology>
    </subcellularLocation>
</comment>
<proteinExistence type="inferred from homology"/>
<dbReference type="Gene3D" id="1.10.357.140">
    <property type="entry name" value="UbiA prenyltransferase"/>
    <property type="match status" value="1"/>
</dbReference>
<organism evidence="10 11">
    <name type="scientific">Pseudaeromonas paramecii</name>
    <dbReference type="NCBI Taxonomy" id="2138166"/>
    <lineage>
        <taxon>Bacteria</taxon>
        <taxon>Pseudomonadati</taxon>
        <taxon>Pseudomonadota</taxon>
        <taxon>Gammaproteobacteria</taxon>
        <taxon>Aeromonadales</taxon>
        <taxon>Aeromonadaceae</taxon>
        <taxon>Pseudaeromonas</taxon>
    </lineage>
</organism>
<comment type="caution">
    <text evidence="10">The sequence shown here is derived from an EMBL/GenBank/DDBJ whole genome shotgun (WGS) entry which is preliminary data.</text>
</comment>
<evidence type="ECO:0000256" key="5">
    <source>
        <dbReference type="ARBA" id="ARBA00022692"/>
    </source>
</evidence>
<feature type="transmembrane region" description="Helical" evidence="8">
    <location>
        <begin position="154"/>
        <end position="172"/>
    </location>
</feature>
<comment type="function">
    <text evidence="8">Conversion of 1,4-dihydroxy-2-naphthoate (DHNA) to demethylmenaquinone (DMK).</text>
</comment>
<keyword evidence="4 8" id="KW-0808">Transferase</keyword>
<feature type="transmembrane region" description="Helical" evidence="8">
    <location>
        <begin position="94"/>
        <end position="115"/>
    </location>
</feature>
<feature type="transmembrane region" description="Helical" evidence="8">
    <location>
        <begin position="178"/>
        <end position="197"/>
    </location>
</feature>
<evidence type="ECO:0000256" key="8">
    <source>
        <dbReference type="HAMAP-Rule" id="MF_01937"/>
    </source>
</evidence>